<keyword evidence="6" id="KW-1185">Reference proteome</keyword>
<dbReference type="Gene3D" id="1.10.150.20">
    <property type="entry name" value="5' to 3' exonuclease, C-terminal subdomain"/>
    <property type="match status" value="1"/>
</dbReference>
<feature type="domain" description="Helix-hairpin-helix DNA-binding motif class 1" evidence="4">
    <location>
        <begin position="156"/>
        <end position="175"/>
    </location>
</feature>
<feature type="region of interest" description="Disordered" evidence="3">
    <location>
        <begin position="1"/>
        <end position="27"/>
    </location>
</feature>
<feature type="compositionally biased region" description="Pro residues" evidence="3">
    <location>
        <begin position="308"/>
        <end position="317"/>
    </location>
</feature>
<feature type="domain" description="Helix-hairpin-helix DNA-binding motif class 1" evidence="4">
    <location>
        <begin position="121"/>
        <end position="140"/>
    </location>
</feature>
<protein>
    <submittedName>
        <fullName evidence="5">DNA-binding protein</fullName>
    </submittedName>
</protein>
<evidence type="ECO:0000313" key="6">
    <source>
        <dbReference type="Proteomes" id="UP000460715"/>
    </source>
</evidence>
<organism evidence="5 6">
    <name type="scientific">Teichococcus coralli</name>
    <dbReference type="NCBI Taxonomy" id="2545983"/>
    <lineage>
        <taxon>Bacteria</taxon>
        <taxon>Pseudomonadati</taxon>
        <taxon>Pseudomonadota</taxon>
        <taxon>Alphaproteobacteria</taxon>
        <taxon>Acetobacterales</taxon>
        <taxon>Roseomonadaceae</taxon>
        <taxon>Roseomonas</taxon>
    </lineage>
</organism>
<dbReference type="InterPro" id="IPR022312">
    <property type="entry name" value="DNA_pol_X"/>
</dbReference>
<dbReference type="Pfam" id="PF14716">
    <property type="entry name" value="HHH_8"/>
    <property type="match status" value="1"/>
</dbReference>
<dbReference type="RefSeq" id="WP_160936138.1">
    <property type="nucleotide sequence ID" value="NZ_SNVJ01000004.1"/>
</dbReference>
<accession>A0A845B775</accession>
<dbReference type="InterPro" id="IPR010996">
    <property type="entry name" value="HHH_MUS81"/>
</dbReference>
<dbReference type="Proteomes" id="UP000460715">
    <property type="component" value="Unassembled WGS sequence"/>
</dbReference>
<dbReference type="InterPro" id="IPR027421">
    <property type="entry name" value="DNA_pol_lamdba_lyase_dom_sf"/>
</dbReference>
<dbReference type="SUPFAM" id="SSF47802">
    <property type="entry name" value="DNA polymerase beta, N-terminal domain-like"/>
    <property type="match status" value="1"/>
</dbReference>
<dbReference type="GO" id="GO:0003677">
    <property type="term" value="F:DNA binding"/>
    <property type="evidence" value="ECO:0007669"/>
    <property type="project" value="UniProtKB-KW"/>
</dbReference>
<dbReference type="AlphaFoldDB" id="A0A845B775"/>
<evidence type="ECO:0000256" key="1">
    <source>
        <dbReference type="ARBA" id="ARBA00022634"/>
    </source>
</evidence>
<dbReference type="SMART" id="SM00278">
    <property type="entry name" value="HhH1"/>
    <property type="match status" value="3"/>
</dbReference>
<comment type="caution">
    <text evidence="5">The sequence shown here is derived from an EMBL/GenBank/DDBJ whole genome shotgun (WGS) entry which is preliminary data.</text>
</comment>
<dbReference type="OrthoDB" id="9808747at2"/>
<dbReference type="Pfam" id="PF14520">
    <property type="entry name" value="HHH_5"/>
    <property type="match status" value="1"/>
</dbReference>
<sequence>MPPSDDATRDAEPSPARALPPKGPPSVATRNASIVERLREAADLLLAQGDGPFRAAAYRRAADAILALPDELSAIARQGGRAALEEMAGIGPSTAGAIAEMLTTGRWAYLERLRGVAEPEQLFCLVPGIGPALARRIHETLHLETLEALEVAAYDGRLSSLAGCGPRRAAAVRAALGGLLGRLRPMEAPRGKGEPPVPLLLEVDREYRRRGALGELPCIAPKRFNAAGEAWLPVLHTRRDDWHFTALFSNSTLAHRLGKERDWVVVYFHRDGLPDGRRTIVTEGGGAARGQRVVRGREAECAAAAPEQPSPAGPPRG</sequence>
<dbReference type="PANTHER" id="PTHR11276">
    <property type="entry name" value="DNA POLYMERASE TYPE-X FAMILY MEMBER"/>
    <property type="match status" value="1"/>
</dbReference>
<dbReference type="InterPro" id="IPR010994">
    <property type="entry name" value="RuvA_2-like"/>
</dbReference>
<keyword evidence="1" id="KW-0237">DNA synthesis</keyword>
<evidence type="ECO:0000259" key="4">
    <source>
        <dbReference type="SMART" id="SM00278"/>
    </source>
</evidence>
<dbReference type="Gene3D" id="1.10.150.110">
    <property type="entry name" value="DNA polymerase beta, N-terminal domain-like"/>
    <property type="match status" value="1"/>
</dbReference>
<name>A0A845B775_9PROT</name>
<dbReference type="GO" id="GO:0003887">
    <property type="term" value="F:DNA-directed DNA polymerase activity"/>
    <property type="evidence" value="ECO:0007669"/>
    <property type="project" value="InterPro"/>
</dbReference>
<evidence type="ECO:0000256" key="2">
    <source>
        <dbReference type="ARBA" id="ARBA00022705"/>
    </source>
</evidence>
<dbReference type="PANTHER" id="PTHR11276:SF28">
    <property type="entry name" value="DNA POLYMERASE LAMBDA"/>
    <property type="match status" value="1"/>
</dbReference>
<dbReference type="InterPro" id="IPR003583">
    <property type="entry name" value="Hlx-hairpin-Hlx_DNA-bd_motif"/>
</dbReference>
<proteinExistence type="predicted"/>
<dbReference type="SUPFAM" id="SSF47781">
    <property type="entry name" value="RuvA domain 2-like"/>
    <property type="match status" value="1"/>
</dbReference>
<dbReference type="EMBL" id="SNVJ01000004">
    <property type="protein sequence ID" value="MXP63021.1"/>
    <property type="molecule type" value="Genomic_DNA"/>
</dbReference>
<gene>
    <name evidence="5" type="ORF">E0493_06595</name>
</gene>
<evidence type="ECO:0000256" key="3">
    <source>
        <dbReference type="SAM" id="MobiDB-lite"/>
    </source>
</evidence>
<keyword evidence="2" id="KW-0235">DNA replication</keyword>
<feature type="domain" description="Helix-hairpin-helix DNA-binding motif class 1" evidence="4">
    <location>
        <begin position="82"/>
        <end position="101"/>
    </location>
</feature>
<feature type="region of interest" description="Disordered" evidence="3">
    <location>
        <begin position="297"/>
        <end position="317"/>
    </location>
</feature>
<keyword evidence="5" id="KW-0238">DNA-binding</keyword>
<feature type="compositionally biased region" description="Basic and acidic residues" evidence="3">
    <location>
        <begin position="1"/>
        <end position="12"/>
    </location>
</feature>
<reference evidence="5 6" key="1">
    <citation type="submission" date="2019-03" db="EMBL/GenBank/DDBJ databases">
        <title>Roseomonas sp. a novel Roseomonas species isolated from Sea whip Gorgonian.</title>
        <authorList>
            <person name="Li F."/>
            <person name="Pan X."/>
            <person name="Huang S."/>
            <person name="Li Z."/>
            <person name="Meng B."/>
        </authorList>
    </citation>
    <scope>NUCLEOTIDE SEQUENCE [LARGE SCALE GENOMIC DNA]</scope>
    <source>
        <strain evidence="5 6">M0104</strain>
    </source>
</reference>
<evidence type="ECO:0000313" key="5">
    <source>
        <dbReference type="EMBL" id="MXP63021.1"/>
    </source>
</evidence>
<dbReference type="GO" id="GO:0006281">
    <property type="term" value="P:DNA repair"/>
    <property type="evidence" value="ECO:0007669"/>
    <property type="project" value="InterPro"/>
</dbReference>